<sequence>MEFKSSIKPRTYKHCSDSINTEEIISIRLKILMLTFYFQYGHHSYNSCIFAT</sequence>
<dbReference type="Proteomes" id="UP000184231">
    <property type="component" value="Unassembled WGS sequence"/>
</dbReference>
<keyword evidence="2" id="KW-1185">Reference proteome</keyword>
<organism evidence="1 2">
    <name type="scientific">Arenibacter nanhaiticus</name>
    <dbReference type="NCBI Taxonomy" id="558155"/>
    <lineage>
        <taxon>Bacteria</taxon>
        <taxon>Pseudomonadati</taxon>
        <taxon>Bacteroidota</taxon>
        <taxon>Flavobacteriia</taxon>
        <taxon>Flavobacteriales</taxon>
        <taxon>Flavobacteriaceae</taxon>
        <taxon>Arenibacter</taxon>
    </lineage>
</organism>
<evidence type="ECO:0000313" key="2">
    <source>
        <dbReference type="Proteomes" id="UP000184231"/>
    </source>
</evidence>
<name>A0A1M6KIU3_9FLAO</name>
<protein>
    <submittedName>
        <fullName evidence="1">Uncharacterized protein</fullName>
    </submittedName>
</protein>
<dbReference type="AlphaFoldDB" id="A0A1M6KIU3"/>
<accession>A0A1M6KIU3</accession>
<dbReference type="EMBL" id="FQYX01000026">
    <property type="protein sequence ID" value="SHJ58847.1"/>
    <property type="molecule type" value="Genomic_DNA"/>
</dbReference>
<evidence type="ECO:0000313" key="1">
    <source>
        <dbReference type="EMBL" id="SHJ58847.1"/>
    </source>
</evidence>
<dbReference type="STRING" id="558155.SAMN04487911_12618"/>
<reference evidence="1 2" key="1">
    <citation type="submission" date="2016-11" db="EMBL/GenBank/DDBJ databases">
        <authorList>
            <person name="Jaros S."/>
            <person name="Januszkiewicz K."/>
            <person name="Wedrychowicz H."/>
        </authorList>
    </citation>
    <scope>NUCLEOTIDE SEQUENCE [LARGE SCALE GENOMIC DNA]</scope>
    <source>
        <strain evidence="1 2">CGMCC 1.8863</strain>
    </source>
</reference>
<proteinExistence type="predicted"/>
<gene>
    <name evidence="1" type="ORF">SAMN04487911_12618</name>
</gene>